<accession>A0ABR1X9U7</accession>
<dbReference type="EMBL" id="JAQQWN010000002">
    <property type="protein sequence ID" value="KAK8093416.1"/>
    <property type="molecule type" value="Genomic_DNA"/>
</dbReference>
<organism evidence="2 3">
    <name type="scientific">Apiospora hydei</name>
    <dbReference type="NCBI Taxonomy" id="1337664"/>
    <lineage>
        <taxon>Eukaryota</taxon>
        <taxon>Fungi</taxon>
        <taxon>Dikarya</taxon>
        <taxon>Ascomycota</taxon>
        <taxon>Pezizomycotina</taxon>
        <taxon>Sordariomycetes</taxon>
        <taxon>Xylariomycetidae</taxon>
        <taxon>Amphisphaeriales</taxon>
        <taxon>Apiosporaceae</taxon>
        <taxon>Apiospora</taxon>
    </lineage>
</organism>
<dbReference type="SUPFAM" id="SSF50978">
    <property type="entry name" value="WD40 repeat-like"/>
    <property type="match status" value="1"/>
</dbReference>
<name>A0ABR1X9U7_9PEZI</name>
<sequence length="142" mass="15791">MNNSLRTDICQYACRYWVYHLEHSGTQLCDGDEVHNFLTRHFLHWLEALSLMNRVSESLEILATIRGLTSSLAKQLDAFFDDANRFILANGSVILVAPSQIYSSGLLFAPKQSGHSGSVYSVVFSHDSQLVASASSDHTVKL</sequence>
<comment type="caution">
    <text evidence="2">The sequence shown here is derived from an EMBL/GenBank/DDBJ whole genome shotgun (WGS) entry which is preliminary data.</text>
</comment>
<dbReference type="InterPro" id="IPR036322">
    <property type="entry name" value="WD40_repeat_dom_sf"/>
</dbReference>
<gene>
    <name evidence="2" type="ORF">PG997_000101</name>
</gene>
<dbReference type="PROSITE" id="PS50294">
    <property type="entry name" value="WD_REPEATS_REGION"/>
    <property type="match status" value="1"/>
</dbReference>
<dbReference type="Proteomes" id="UP001433268">
    <property type="component" value="Unassembled WGS sequence"/>
</dbReference>
<evidence type="ECO:0000256" key="1">
    <source>
        <dbReference type="PROSITE-ProRule" id="PRU00221"/>
    </source>
</evidence>
<dbReference type="Pfam" id="PF00400">
    <property type="entry name" value="WD40"/>
    <property type="match status" value="1"/>
</dbReference>
<dbReference type="PROSITE" id="PS50082">
    <property type="entry name" value="WD_REPEATS_2"/>
    <property type="match status" value="1"/>
</dbReference>
<protein>
    <submittedName>
        <fullName evidence="2">Uncharacterized protein</fullName>
    </submittedName>
</protein>
<dbReference type="InterPro" id="IPR001680">
    <property type="entry name" value="WD40_rpt"/>
</dbReference>
<keyword evidence="1" id="KW-0853">WD repeat</keyword>
<feature type="repeat" description="WD" evidence="1">
    <location>
        <begin position="112"/>
        <end position="142"/>
    </location>
</feature>
<proteinExistence type="predicted"/>
<reference evidence="2 3" key="1">
    <citation type="submission" date="2023-01" db="EMBL/GenBank/DDBJ databases">
        <title>Analysis of 21 Apiospora genomes using comparative genomics revels a genus with tremendous synthesis potential of carbohydrate active enzymes and secondary metabolites.</title>
        <authorList>
            <person name="Sorensen T."/>
        </authorList>
    </citation>
    <scope>NUCLEOTIDE SEQUENCE [LARGE SCALE GENOMIC DNA]</scope>
    <source>
        <strain evidence="2 3">CBS 114990</strain>
    </source>
</reference>
<dbReference type="RefSeq" id="XP_066674189.1">
    <property type="nucleotide sequence ID" value="XM_066804416.1"/>
</dbReference>
<dbReference type="InterPro" id="IPR015943">
    <property type="entry name" value="WD40/YVTN_repeat-like_dom_sf"/>
</dbReference>
<dbReference type="GeneID" id="92037476"/>
<keyword evidence="3" id="KW-1185">Reference proteome</keyword>
<dbReference type="Gene3D" id="2.130.10.10">
    <property type="entry name" value="YVTN repeat-like/Quinoprotein amine dehydrogenase"/>
    <property type="match status" value="1"/>
</dbReference>
<evidence type="ECO:0000313" key="2">
    <source>
        <dbReference type="EMBL" id="KAK8093416.1"/>
    </source>
</evidence>
<evidence type="ECO:0000313" key="3">
    <source>
        <dbReference type="Proteomes" id="UP001433268"/>
    </source>
</evidence>